<dbReference type="Proteomes" id="UP000694941">
    <property type="component" value="Unplaced"/>
</dbReference>
<organism evidence="2 3">
    <name type="scientific">Limulus polyphemus</name>
    <name type="common">Atlantic horseshoe crab</name>
    <dbReference type="NCBI Taxonomy" id="6850"/>
    <lineage>
        <taxon>Eukaryota</taxon>
        <taxon>Metazoa</taxon>
        <taxon>Ecdysozoa</taxon>
        <taxon>Arthropoda</taxon>
        <taxon>Chelicerata</taxon>
        <taxon>Merostomata</taxon>
        <taxon>Xiphosura</taxon>
        <taxon>Limulidae</taxon>
        <taxon>Limulus</taxon>
    </lineage>
</organism>
<dbReference type="GeneID" id="111083827"/>
<keyword evidence="2" id="KW-1185">Reference proteome</keyword>
<sequence length="136" mass="15686">MPQVQLYTTSKNFYCSSQKCMVQFLSQYCSTSISSSDISRRGRRRQIFPAVRGKMRRRSKKDMTVGEGSPIPLKPTLARTMSAKRRRQRPTKTPHADQVLGALWKMAEPRQSVWNRVEAEDDSEIEEVEELESCLT</sequence>
<accession>A0ABM1RXX7</accession>
<protein>
    <submittedName>
        <fullName evidence="3">Uncharacterized protein LOC111083827</fullName>
    </submittedName>
</protein>
<feature type="non-terminal residue" evidence="3">
    <location>
        <position position="136"/>
    </location>
</feature>
<reference evidence="3" key="1">
    <citation type="submission" date="2025-08" db="UniProtKB">
        <authorList>
            <consortium name="RefSeq"/>
        </authorList>
    </citation>
    <scope>IDENTIFICATION</scope>
    <source>
        <tissue evidence="3">Muscle</tissue>
    </source>
</reference>
<evidence type="ECO:0000313" key="3">
    <source>
        <dbReference type="RefSeq" id="XP_022236232.1"/>
    </source>
</evidence>
<feature type="region of interest" description="Disordered" evidence="1">
    <location>
        <begin position="53"/>
        <end position="98"/>
    </location>
</feature>
<dbReference type="RefSeq" id="XP_022236232.1">
    <property type="nucleotide sequence ID" value="XM_022380524.1"/>
</dbReference>
<gene>
    <name evidence="3" type="primary">LOC111083827</name>
</gene>
<evidence type="ECO:0000256" key="1">
    <source>
        <dbReference type="SAM" id="MobiDB-lite"/>
    </source>
</evidence>
<feature type="compositionally biased region" description="Basic residues" evidence="1">
    <location>
        <begin position="82"/>
        <end position="92"/>
    </location>
</feature>
<evidence type="ECO:0000313" key="2">
    <source>
        <dbReference type="Proteomes" id="UP000694941"/>
    </source>
</evidence>
<proteinExistence type="predicted"/>
<name>A0ABM1RXX7_LIMPO</name>